<sequence>MPRTSPTLRRRELSKRLKELREAAGVTATEAAEALGCSIDKIHWIERGEWNRPRWRDVRDLLDRYRVTDERLREYLMQLAREGGQKDWWHPYRKMLSEAYSTYIAFEGDADELLTFELAVIPGLLQTEDYARALNQAGPAEVDADEIEKRVRIRAERQRILEGDDPVRLFAVIDEAALRRTVGGPAVMRAQLKHLMEMAARPNITLQVIPFEAGPHPATGGRFTIISFPGQDPDAVYIETIGGELLIESEGVAQYQRVFRRLNADALSTEDTIALIGRMIGS</sequence>
<dbReference type="InterPro" id="IPR010982">
    <property type="entry name" value="Lambda_DNA-bd_dom_sf"/>
</dbReference>
<evidence type="ECO:0000313" key="3">
    <source>
        <dbReference type="Proteomes" id="UP001500212"/>
    </source>
</evidence>
<name>A0ABP8TIL5_9ACTN</name>
<dbReference type="InterPro" id="IPR001387">
    <property type="entry name" value="Cro/C1-type_HTH"/>
</dbReference>
<dbReference type="Pfam" id="PF13560">
    <property type="entry name" value="HTH_31"/>
    <property type="match status" value="1"/>
</dbReference>
<comment type="caution">
    <text evidence="2">The sequence shown here is derived from an EMBL/GenBank/DDBJ whole genome shotgun (WGS) entry which is preliminary data.</text>
</comment>
<keyword evidence="3" id="KW-1185">Reference proteome</keyword>
<dbReference type="Gene3D" id="1.10.260.40">
    <property type="entry name" value="lambda repressor-like DNA-binding domains"/>
    <property type="match status" value="1"/>
</dbReference>
<dbReference type="Proteomes" id="UP001500212">
    <property type="component" value="Unassembled WGS sequence"/>
</dbReference>
<dbReference type="InterPro" id="IPR043917">
    <property type="entry name" value="DUF5753"/>
</dbReference>
<dbReference type="RefSeq" id="WP_345355019.1">
    <property type="nucleotide sequence ID" value="NZ_BAABHJ010000008.1"/>
</dbReference>
<dbReference type="CDD" id="cd00093">
    <property type="entry name" value="HTH_XRE"/>
    <property type="match status" value="1"/>
</dbReference>
<feature type="domain" description="HTH cro/C1-type" evidence="1">
    <location>
        <begin position="16"/>
        <end position="72"/>
    </location>
</feature>
<dbReference type="Pfam" id="PF19054">
    <property type="entry name" value="DUF5753"/>
    <property type="match status" value="1"/>
</dbReference>
<proteinExistence type="predicted"/>
<organism evidence="2 3">
    <name type="scientific">Actinoallomurus liliacearum</name>
    <dbReference type="NCBI Taxonomy" id="1080073"/>
    <lineage>
        <taxon>Bacteria</taxon>
        <taxon>Bacillati</taxon>
        <taxon>Actinomycetota</taxon>
        <taxon>Actinomycetes</taxon>
        <taxon>Streptosporangiales</taxon>
        <taxon>Thermomonosporaceae</taxon>
        <taxon>Actinoallomurus</taxon>
    </lineage>
</organism>
<dbReference type="SMART" id="SM00530">
    <property type="entry name" value="HTH_XRE"/>
    <property type="match status" value="1"/>
</dbReference>
<dbReference type="SUPFAM" id="SSF47413">
    <property type="entry name" value="lambda repressor-like DNA-binding domains"/>
    <property type="match status" value="1"/>
</dbReference>
<evidence type="ECO:0000313" key="2">
    <source>
        <dbReference type="EMBL" id="GAA4609092.1"/>
    </source>
</evidence>
<dbReference type="EMBL" id="BAABHJ010000008">
    <property type="protein sequence ID" value="GAA4609092.1"/>
    <property type="molecule type" value="Genomic_DNA"/>
</dbReference>
<gene>
    <name evidence="2" type="ORF">GCM10023195_36310</name>
</gene>
<accession>A0ABP8TIL5</accession>
<reference evidence="3" key="1">
    <citation type="journal article" date="2019" name="Int. J. Syst. Evol. Microbiol.">
        <title>The Global Catalogue of Microorganisms (GCM) 10K type strain sequencing project: providing services to taxonomists for standard genome sequencing and annotation.</title>
        <authorList>
            <consortium name="The Broad Institute Genomics Platform"/>
            <consortium name="The Broad Institute Genome Sequencing Center for Infectious Disease"/>
            <person name="Wu L."/>
            <person name="Ma J."/>
        </authorList>
    </citation>
    <scope>NUCLEOTIDE SEQUENCE [LARGE SCALE GENOMIC DNA]</scope>
    <source>
        <strain evidence="3">JCM 17938</strain>
    </source>
</reference>
<protein>
    <submittedName>
        <fullName evidence="2">Helix-turn-helix transcriptional regulator</fullName>
    </submittedName>
</protein>
<evidence type="ECO:0000259" key="1">
    <source>
        <dbReference type="SMART" id="SM00530"/>
    </source>
</evidence>